<dbReference type="PROSITE" id="PS51257">
    <property type="entry name" value="PROKAR_LIPOPROTEIN"/>
    <property type="match status" value="1"/>
</dbReference>
<organism evidence="1 2">
    <name type="scientific">Hymenobacter cellulosilyticus</name>
    <dbReference type="NCBI Taxonomy" id="2932248"/>
    <lineage>
        <taxon>Bacteria</taxon>
        <taxon>Pseudomonadati</taxon>
        <taxon>Bacteroidota</taxon>
        <taxon>Cytophagia</taxon>
        <taxon>Cytophagales</taxon>
        <taxon>Hymenobacteraceae</taxon>
        <taxon>Hymenobacter</taxon>
    </lineage>
</organism>
<name>A0A8T9QAT0_9BACT</name>
<dbReference type="Pfam" id="PF26137">
    <property type="entry name" value="Toxin_SdpC"/>
    <property type="match status" value="1"/>
</dbReference>
<keyword evidence="2" id="KW-1185">Reference proteome</keyword>
<dbReference type="KEGG" id="hcu:MUN79_12745"/>
<gene>
    <name evidence="1" type="ORF">MUN79_12745</name>
</gene>
<protein>
    <recommendedName>
        <fullName evidence="3">SdpC family antimicrobial peptide</fullName>
    </recommendedName>
</protein>
<sequence length="265" mass="28500">MINSIRNSKFTKSAMMLGLTSFLAVSCAKDELRAPAPLASTAKADVSGETLFRGIFLMEGEIAKKLHTLDSFRLAMDKAAKNDPTYAQKRQKGNDYLIELVRKLDPNYFNELKGAVASQDFAKIDGTMRKGGMLIQAATAGALSSSAFQQRKAVIDSMDMTKYDFKKESDVTQFMQDVKLKVAEAGGDEASVQQQELEMCVALAVAAVVAAVAWEAVAVVNVAVVATVAVYAAALLWRPAGTDAADGQGSLEKEQFIKEIALSLN</sequence>
<evidence type="ECO:0008006" key="3">
    <source>
        <dbReference type="Google" id="ProtNLM"/>
    </source>
</evidence>
<accession>A0A8T9QAT0</accession>
<dbReference type="EMBL" id="CP095046">
    <property type="protein sequence ID" value="UOQ74654.1"/>
    <property type="molecule type" value="Genomic_DNA"/>
</dbReference>
<dbReference type="RefSeq" id="WP_244677992.1">
    <property type="nucleotide sequence ID" value="NZ_CP095046.1"/>
</dbReference>
<dbReference type="Proteomes" id="UP000831796">
    <property type="component" value="Chromosome"/>
</dbReference>
<dbReference type="AlphaFoldDB" id="A0A8T9QAT0"/>
<reference evidence="1" key="1">
    <citation type="submission" date="2022-04" db="EMBL/GenBank/DDBJ databases">
        <title>Hymenobacter sp. isolated from the air.</title>
        <authorList>
            <person name="Won M."/>
            <person name="Lee C.-M."/>
            <person name="Woen H.-Y."/>
            <person name="Kwon S.-W."/>
        </authorList>
    </citation>
    <scope>NUCLEOTIDE SEQUENCE</scope>
    <source>
        <strain evidence="1">5116S-3</strain>
    </source>
</reference>
<evidence type="ECO:0000313" key="1">
    <source>
        <dbReference type="EMBL" id="UOQ74654.1"/>
    </source>
</evidence>
<dbReference type="InterPro" id="IPR023888">
    <property type="entry name" value="SdpC-like"/>
</dbReference>
<evidence type="ECO:0000313" key="2">
    <source>
        <dbReference type="Proteomes" id="UP000831796"/>
    </source>
</evidence>
<proteinExistence type="predicted"/>